<name>A0ABS6SCE0_9SPHN</name>
<keyword evidence="2" id="KW-1185">Reference proteome</keyword>
<organism evidence="1 2">
    <name type="scientific">Pacificimonas pallii</name>
    <dbReference type="NCBI Taxonomy" id="2827236"/>
    <lineage>
        <taxon>Bacteria</taxon>
        <taxon>Pseudomonadati</taxon>
        <taxon>Pseudomonadota</taxon>
        <taxon>Alphaproteobacteria</taxon>
        <taxon>Sphingomonadales</taxon>
        <taxon>Sphingosinicellaceae</taxon>
        <taxon>Pacificimonas</taxon>
    </lineage>
</organism>
<comment type="caution">
    <text evidence="1">The sequence shown here is derived from an EMBL/GenBank/DDBJ whole genome shotgun (WGS) entry which is preliminary data.</text>
</comment>
<sequence>MSEQLYNTRILRLAASIPHERRLDAAQASVRKVSPICGSRVTIDLDMDADGRVARIGQEVRACALGQASAAILGRGVIGCDIAALRAARDGLRAFLSGAAGAPPAGWDDFDIFAPARAHKARHASILLAWDAAAEAAAEATAAETGAI</sequence>
<protein>
    <submittedName>
        <fullName evidence="1">Iron-sulfur cluster assembly scaffold protein</fullName>
    </submittedName>
</protein>
<proteinExistence type="predicted"/>
<dbReference type="Proteomes" id="UP000722336">
    <property type="component" value="Unassembled WGS sequence"/>
</dbReference>
<dbReference type="RefSeq" id="WP_218444539.1">
    <property type="nucleotide sequence ID" value="NZ_JAGSPA010000001.1"/>
</dbReference>
<dbReference type="InterPro" id="IPR002871">
    <property type="entry name" value="NIF_FeS_clus_asmbl_NifU_N"/>
</dbReference>
<accession>A0ABS6SCE0</accession>
<evidence type="ECO:0000313" key="1">
    <source>
        <dbReference type="EMBL" id="MBV7256092.1"/>
    </source>
</evidence>
<reference evidence="1 2" key="1">
    <citation type="submission" date="2021-04" db="EMBL/GenBank/DDBJ databases">
        <authorList>
            <person name="Pira H."/>
            <person name="Risdian C."/>
            <person name="Wink J."/>
        </authorList>
    </citation>
    <scope>NUCLEOTIDE SEQUENCE [LARGE SCALE GENOMIC DNA]</scope>
    <source>
        <strain evidence="1 2">WHA3</strain>
    </source>
</reference>
<dbReference type="CDD" id="cd06664">
    <property type="entry name" value="IscU_like"/>
    <property type="match status" value="1"/>
</dbReference>
<dbReference type="EMBL" id="JAGSPA010000001">
    <property type="protein sequence ID" value="MBV7256092.1"/>
    <property type="molecule type" value="Genomic_DNA"/>
</dbReference>
<gene>
    <name evidence="1" type="ORF">KCG44_04755</name>
</gene>
<evidence type="ECO:0000313" key="2">
    <source>
        <dbReference type="Proteomes" id="UP000722336"/>
    </source>
</evidence>